<keyword evidence="6" id="KW-1133">Transmembrane helix</keyword>
<dbReference type="GO" id="GO:0000156">
    <property type="term" value="F:phosphorelay response regulator activity"/>
    <property type="evidence" value="ECO:0007669"/>
    <property type="project" value="TreeGrafter"/>
</dbReference>
<evidence type="ECO:0000256" key="4">
    <source>
        <dbReference type="ARBA" id="ARBA00022679"/>
    </source>
</evidence>
<evidence type="ECO:0000256" key="7">
    <source>
        <dbReference type="SAM" id="SignalP"/>
    </source>
</evidence>
<dbReference type="SUPFAM" id="SSF47384">
    <property type="entry name" value="Homodimeric domain of signal transducing histidine kinase"/>
    <property type="match status" value="1"/>
</dbReference>
<accession>A0A8J6QQS3</accession>
<gene>
    <name evidence="9" type="ORF">ICT70_12425</name>
</gene>
<protein>
    <recommendedName>
        <fullName evidence="2">histidine kinase</fullName>
        <ecNumber evidence="2">2.7.13.3</ecNumber>
    </recommendedName>
</protein>
<evidence type="ECO:0000256" key="5">
    <source>
        <dbReference type="ARBA" id="ARBA00022777"/>
    </source>
</evidence>
<keyword evidence="4" id="KW-0808">Transferase</keyword>
<feature type="chain" id="PRO_5035212447" description="histidine kinase" evidence="7">
    <location>
        <begin position="26"/>
        <end position="555"/>
    </location>
</feature>
<dbReference type="Gene3D" id="3.30.565.10">
    <property type="entry name" value="Histidine kinase-like ATPase, C-terminal domain"/>
    <property type="match status" value="1"/>
</dbReference>
<keyword evidence="3" id="KW-0597">Phosphoprotein</keyword>
<evidence type="ECO:0000256" key="2">
    <source>
        <dbReference type="ARBA" id="ARBA00012438"/>
    </source>
</evidence>
<dbReference type="InterPro" id="IPR003661">
    <property type="entry name" value="HisK_dim/P_dom"/>
</dbReference>
<dbReference type="GO" id="GO:0030295">
    <property type="term" value="F:protein kinase activator activity"/>
    <property type="evidence" value="ECO:0007669"/>
    <property type="project" value="TreeGrafter"/>
</dbReference>
<dbReference type="InterPro" id="IPR004358">
    <property type="entry name" value="Sig_transdc_His_kin-like_C"/>
</dbReference>
<dbReference type="InterPro" id="IPR050351">
    <property type="entry name" value="BphY/WalK/GraS-like"/>
</dbReference>
<dbReference type="AlphaFoldDB" id="A0A8J6QQS3"/>
<keyword evidence="6" id="KW-0472">Membrane</keyword>
<sequence>MKRILILLACGLWLFGAAGMAPADAGSGADLRGASFRVAVLQDFPPLYGQDSQGRPAGFAIDLLETLAVEAGFTIDYVVTENWGTAAQLVRDKEADFVPGFGINDYRLAEFDFSVPMESIPVRAFVKKGDRRIRRIADLTNDRFVTAVIDEGAAHVELRRRGGFHLALKSTVDEGLNALLAGSVDAFVFPEPVLLQKLRSMNLAGFVEAVDEPLLTLKRGYLFRPDDPYLPSLNQHLEELVQSALYTDLLSQWYGEPVPFWTIQRTVLYMLLLLGLLAATLVVWKNYSVGRVNNRLRRSENHLAVRNRELEQLVYVASHDLRSPLVNVDGFSRELEYSLLDIGALLEAQTPDPVALEQLVRSELPDMQQSLKRIRKSTRQMDLLIKGLLKLSRSVRGALQLQPIDMNRLLQDLCGSFAFQIDELGIELTMGNLPPCRGDISQVSQVFANLIDNAIKYRDPRRQPQIHISGEVKKDLALYRVADNGIGIAANHQGNIFELFHRLNPVDGEGEGLGLTAVKQILARLDGDIQVESQLGNGSIFIVALPAVNVRQIKG</sequence>
<evidence type="ECO:0000313" key="9">
    <source>
        <dbReference type="EMBL" id="MBD1401471.1"/>
    </source>
</evidence>
<dbReference type="PROSITE" id="PS50109">
    <property type="entry name" value="HIS_KIN"/>
    <property type="match status" value="1"/>
</dbReference>
<keyword evidence="10" id="KW-1185">Reference proteome</keyword>
<dbReference type="InterPro" id="IPR003594">
    <property type="entry name" value="HATPase_dom"/>
</dbReference>
<dbReference type="EMBL" id="JACWUN010000015">
    <property type="protein sequence ID" value="MBD1401471.1"/>
    <property type="molecule type" value="Genomic_DNA"/>
</dbReference>
<dbReference type="InterPro" id="IPR036890">
    <property type="entry name" value="HATPase_C_sf"/>
</dbReference>
<evidence type="ECO:0000256" key="3">
    <source>
        <dbReference type="ARBA" id="ARBA00022553"/>
    </source>
</evidence>
<dbReference type="Gene3D" id="3.40.190.10">
    <property type="entry name" value="Periplasmic binding protein-like II"/>
    <property type="match status" value="2"/>
</dbReference>
<dbReference type="PANTHER" id="PTHR42878">
    <property type="entry name" value="TWO-COMPONENT HISTIDINE KINASE"/>
    <property type="match status" value="1"/>
</dbReference>
<dbReference type="Pfam" id="PF02518">
    <property type="entry name" value="HATPase_c"/>
    <property type="match status" value="1"/>
</dbReference>
<dbReference type="SMART" id="SM00062">
    <property type="entry name" value="PBPb"/>
    <property type="match status" value="1"/>
</dbReference>
<dbReference type="PRINTS" id="PR00344">
    <property type="entry name" value="BCTRLSENSOR"/>
</dbReference>
<dbReference type="InterPro" id="IPR005467">
    <property type="entry name" value="His_kinase_dom"/>
</dbReference>
<evidence type="ECO:0000313" key="10">
    <source>
        <dbReference type="Proteomes" id="UP000632828"/>
    </source>
</evidence>
<dbReference type="SMART" id="SM00387">
    <property type="entry name" value="HATPase_c"/>
    <property type="match status" value="1"/>
</dbReference>
<dbReference type="SMART" id="SM00388">
    <property type="entry name" value="HisKA"/>
    <property type="match status" value="1"/>
</dbReference>
<keyword evidence="5" id="KW-0418">Kinase</keyword>
<dbReference type="Gene3D" id="1.10.287.130">
    <property type="match status" value="1"/>
</dbReference>
<dbReference type="CDD" id="cd00082">
    <property type="entry name" value="HisKA"/>
    <property type="match status" value="1"/>
</dbReference>
<dbReference type="GO" id="GO:0000155">
    <property type="term" value="F:phosphorelay sensor kinase activity"/>
    <property type="evidence" value="ECO:0007669"/>
    <property type="project" value="InterPro"/>
</dbReference>
<evidence type="ECO:0000256" key="6">
    <source>
        <dbReference type="SAM" id="Phobius"/>
    </source>
</evidence>
<dbReference type="SUPFAM" id="SSF53850">
    <property type="entry name" value="Periplasmic binding protein-like II"/>
    <property type="match status" value="1"/>
</dbReference>
<reference evidence="9" key="1">
    <citation type="submission" date="2020-09" db="EMBL/GenBank/DDBJ databases">
        <title>Pelobacter alkaliphilus sp. nov., a novel anaerobic arsenate-reducing bacterium from terrestrial mud volcano.</title>
        <authorList>
            <person name="Khomyakova M.A."/>
            <person name="Merkel A.Y."/>
            <person name="Slobodkin A.I."/>
        </authorList>
    </citation>
    <scope>NUCLEOTIDE SEQUENCE</scope>
    <source>
        <strain evidence="9">M08fum</strain>
    </source>
</reference>
<dbReference type="Proteomes" id="UP000632828">
    <property type="component" value="Unassembled WGS sequence"/>
</dbReference>
<keyword evidence="6" id="KW-0812">Transmembrane</keyword>
<feature type="domain" description="Histidine kinase" evidence="8">
    <location>
        <begin position="316"/>
        <end position="549"/>
    </location>
</feature>
<dbReference type="RefSeq" id="WP_191157104.1">
    <property type="nucleotide sequence ID" value="NZ_JACWUN010000015.1"/>
</dbReference>
<dbReference type="EC" id="2.7.13.3" evidence="2"/>
<dbReference type="Pfam" id="PF00497">
    <property type="entry name" value="SBP_bac_3"/>
    <property type="match status" value="1"/>
</dbReference>
<evidence type="ECO:0000259" key="8">
    <source>
        <dbReference type="PROSITE" id="PS50109"/>
    </source>
</evidence>
<name>A0A8J6QQS3_9BACT</name>
<dbReference type="InterPro" id="IPR001638">
    <property type="entry name" value="Solute-binding_3/MltF_N"/>
</dbReference>
<dbReference type="InterPro" id="IPR036097">
    <property type="entry name" value="HisK_dim/P_sf"/>
</dbReference>
<comment type="catalytic activity">
    <reaction evidence="1">
        <text>ATP + protein L-histidine = ADP + protein N-phospho-L-histidine.</text>
        <dbReference type="EC" id="2.7.13.3"/>
    </reaction>
</comment>
<dbReference type="SUPFAM" id="SSF55874">
    <property type="entry name" value="ATPase domain of HSP90 chaperone/DNA topoisomerase II/histidine kinase"/>
    <property type="match status" value="1"/>
</dbReference>
<proteinExistence type="predicted"/>
<dbReference type="GO" id="GO:0007234">
    <property type="term" value="P:osmosensory signaling via phosphorelay pathway"/>
    <property type="evidence" value="ECO:0007669"/>
    <property type="project" value="TreeGrafter"/>
</dbReference>
<keyword evidence="7" id="KW-0732">Signal</keyword>
<organism evidence="9 10">
    <name type="scientific">Pelovirga terrestris</name>
    <dbReference type="NCBI Taxonomy" id="2771352"/>
    <lineage>
        <taxon>Bacteria</taxon>
        <taxon>Pseudomonadati</taxon>
        <taxon>Thermodesulfobacteriota</taxon>
        <taxon>Desulfuromonadia</taxon>
        <taxon>Geobacterales</taxon>
        <taxon>Geobacteraceae</taxon>
        <taxon>Pelovirga</taxon>
    </lineage>
</organism>
<comment type="caution">
    <text evidence="9">The sequence shown here is derived from an EMBL/GenBank/DDBJ whole genome shotgun (WGS) entry which is preliminary data.</text>
</comment>
<evidence type="ECO:0000256" key="1">
    <source>
        <dbReference type="ARBA" id="ARBA00000085"/>
    </source>
</evidence>
<feature type="signal peptide" evidence="7">
    <location>
        <begin position="1"/>
        <end position="25"/>
    </location>
</feature>
<dbReference type="PANTHER" id="PTHR42878:SF15">
    <property type="entry name" value="BACTERIOPHYTOCHROME"/>
    <property type="match status" value="1"/>
</dbReference>
<feature type="transmembrane region" description="Helical" evidence="6">
    <location>
        <begin position="267"/>
        <end position="287"/>
    </location>
</feature>